<reference evidence="1 2" key="1">
    <citation type="journal article" date="2023" name="Front. Microbiol.">
        <title>Genomic analyses of Burkholderia respiratory isolates indicates two evolutionarily distinct B. anthina clades.</title>
        <authorList>
            <person name="Pham A."/>
            <person name="Volmer J.G."/>
            <person name="Chambers D.C."/>
            <person name="Smith D.J."/>
            <person name="Reid D.W."/>
            <person name="Burr L."/>
            <person name="Wells T.J."/>
        </authorList>
    </citation>
    <scope>NUCLEOTIDE SEQUENCE [LARGE SCALE GENOMIC DNA]</scope>
    <source>
        <strain evidence="1 2">BCCIQ07A</strain>
    </source>
</reference>
<organism evidence="1 2">
    <name type="scientific">Burkholderia anthinoferrum</name>
    <dbReference type="NCBI Taxonomy" id="3090833"/>
    <lineage>
        <taxon>Bacteria</taxon>
        <taxon>Pseudomonadati</taxon>
        <taxon>Pseudomonadota</taxon>
        <taxon>Betaproteobacteria</taxon>
        <taxon>Burkholderiales</taxon>
        <taxon>Burkholderiaceae</taxon>
        <taxon>Burkholderia</taxon>
    </lineage>
</organism>
<dbReference type="EMBL" id="JAWRLE010000039">
    <property type="protein sequence ID" value="MEB2581690.1"/>
    <property type="molecule type" value="Genomic_DNA"/>
</dbReference>
<dbReference type="Proteomes" id="UP001304467">
    <property type="component" value="Unassembled WGS sequence"/>
</dbReference>
<accession>A0ABU5WRP5</accession>
<dbReference type="RefSeq" id="WP_306427095.1">
    <property type="nucleotide sequence ID" value="NZ_JAWRKY010000001.1"/>
</dbReference>
<protein>
    <recommendedName>
        <fullName evidence="3">Guanylate cyclase domain-containing protein</fullName>
    </recommendedName>
</protein>
<evidence type="ECO:0000313" key="1">
    <source>
        <dbReference type="EMBL" id="MEB2581690.1"/>
    </source>
</evidence>
<evidence type="ECO:0000313" key="2">
    <source>
        <dbReference type="Proteomes" id="UP001304467"/>
    </source>
</evidence>
<proteinExistence type="predicted"/>
<evidence type="ECO:0008006" key="3">
    <source>
        <dbReference type="Google" id="ProtNLM"/>
    </source>
</evidence>
<comment type="caution">
    <text evidence="1">The sequence shown here is derived from an EMBL/GenBank/DDBJ whole genome shotgun (WGS) entry which is preliminary data.</text>
</comment>
<name>A0ABU5WRP5_9BURK</name>
<keyword evidence="2" id="KW-1185">Reference proteome</keyword>
<gene>
    <name evidence="1" type="ORF">SB593_22360</name>
</gene>
<sequence length="109" mass="12426">MDSARALMAKAREIFAEKPAATSVEWDAAMLANPEKSWLNPDQSTLADVFGRFFEKFVDACESAESFFEAFNIYQPVRVVISDLSGFTRYQNRPLSEYDALEGEPFWLK</sequence>